<accession>A0ACC2DIX6</accession>
<organism evidence="1 2">
    <name type="scientific">Diphasiastrum complanatum</name>
    <name type="common">Issler's clubmoss</name>
    <name type="synonym">Lycopodium complanatum</name>
    <dbReference type="NCBI Taxonomy" id="34168"/>
    <lineage>
        <taxon>Eukaryota</taxon>
        <taxon>Viridiplantae</taxon>
        <taxon>Streptophyta</taxon>
        <taxon>Embryophyta</taxon>
        <taxon>Tracheophyta</taxon>
        <taxon>Lycopodiopsida</taxon>
        <taxon>Lycopodiales</taxon>
        <taxon>Lycopodiaceae</taxon>
        <taxon>Lycopodioideae</taxon>
        <taxon>Diphasiastrum</taxon>
    </lineage>
</organism>
<dbReference type="Proteomes" id="UP001162992">
    <property type="component" value="Chromosome 6"/>
</dbReference>
<reference evidence="2" key="1">
    <citation type="journal article" date="2024" name="Proc. Natl. Acad. Sci. U.S.A.">
        <title>Extraordinary preservation of gene collinearity over three hundred million years revealed in homosporous lycophytes.</title>
        <authorList>
            <person name="Li C."/>
            <person name="Wickell D."/>
            <person name="Kuo L.Y."/>
            <person name="Chen X."/>
            <person name="Nie B."/>
            <person name="Liao X."/>
            <person name="Peng D."/>
            <person name="Ji J."/>
            <person name="Jenkins J."/>
            <person name="Williams M."/>
            <person name="Shu S."/>
            <person name="Plott C."/>
            <person name="Barry K."/>
            <person name="Rajasekar S."/>
            <person name="Grimwood J."/>
            <person name="Han X."/>
            <person name="Sun S."/>
            <person name="Hou Z."/>
            <person name="He W."/>
            <person name="Dai G."/>
            <person name="Sun C."/>
            <person name="Schmutz J."/>
            <person name="Leebens-Mack J.H."/>
            <person name="Li F.W."/>
            <person name="Wang L."/>
        </authorList>
    </citation>
    <scope>NUCLEOTIDE SEQUENCE [LARGE SCALE GENOMIC DNA]</scope>
    <source>
        <strain evidence="2">cv. PW_Plant_1</strain>
    </source>
</reference>
<protein>
    <submittedName>
        <fullName evidence="1">Uncharacterized protein</fullName>
    </submittedName>
</protein>
<keyword evidence="2" id="KW-1185">Reference proteome</keyword>
<sequence>MRISDSAMDLRRRSSAQIVPGSRFHETLVQSAEAIAEECVDDEKRRRVCLDLVPSATQKPLTTPHDASHVSYLPRGKILMLLSISSVVGLKIVVPLGWFHMGSGSSTLTPQLALRLLLVTPTPFQMWEP</sequence>
<gene>
    <name evidence="1" type="ORF">O6H91_06G126400</name>
</gene>
<evidence type="ECO:0000313" key="2">
    <source>
        <dbReference type="Proteomes" id="UP001162992"/>
    </source>
</evidence>
<comment type="caution">
    <text evidence="1">The sequence shown here is derived from an EMBL/GenBank/DDBJ whole genome shotgun (WGS) entry which is preliminary data.</text>
</comment>
<name>A0ACC2DIX6_DIPCM</name>
<proteinExistence type="predicted"/>
<dbReference type="EMBL" id="CM055097">
    <property type="protein sequence ID" value="KAJ7554125.1"/>
    <property type="molecule type" value="Genomic_DNA"/>
</dbReference>
<evidence type="ECO:0000313" key="1">
    <source>
        <dbReference type="EMBL" id="KAJ7554125.1"/>
    </source>
</evidence>